<evidence type="ECO:0000256" key="2">
    <source>
        <dbReference type="ARBA" id="ARBA00022737"/>
    </source>
</evidence>
<dbReference type="InterPro" id="IPR011043">
    <property type="entry name" value="Gal_Oxase/kelch_b-propeller"/>
</dbReference>
<protein>
    <recommendedName>
        <fullName evidence="7">Kelch repeat protein</fullName>
    </recommendedName>
</protein>
<gene>
    <name evidence="5" type="ORF">G7Y89_g6917</name>
</gene>
<evidence type="ECO:0000256" key="3">
    <source>
        <dbReference type="SAM" id="MobiDB-lite"/>
    </source>
</evidence>
<dbReference type="AlphaFoldDB" id="A0A8H4RN02"/>
<evidence type="ECO:0000256" key="4">
    <source>
        <dbReference type="SAM" id="Phobius"/>
    </source>
</evidence>
<accession>A0A8H4RN02</accession>
<keyword evidence="4" id="KW-0472">Membrane</keyword>
<dbReference type="InterPro" id="IPR015915">
    <property type="entry name" value="Kelch-typ_b-propeller"/>
</dbReference>
<dbReference type="PANTHER" id="PTHR46093:SF18">
    <property type="entry name" value="FIBRONECTIN TYPE-III DOMAIN-CONTAINING PROTEIN"/>
    <property type="match status" value="1"/>
</dbReference>
<dbReference type="PANTHER" id="PTHR46093">
    <property type="entry name" value="ACYL-COA-BINDING DOMAIN-CONTAINING PROTEIN 5"/>
    <property type="match status" value="1"/>
</dbReference>
<name>A0A8H4RN02_9HELO</name>
<sequence>MGSVFTSGGKYLLSFAGIVTERRPFFSLSNSSVLGWSGPPSATSSLIEYDMDTSTWSNSSGPDSTPRAEGTMVYIPASDDGFLVYFGGVTTPCNNSTVIASPMDTIYVYDIASSELYTQTAGGNVPHPRRQFCGGAAWAPDQSSYNIYIYGGLGFGADGAGFNDVYILSLPSFQWINWYNDSGTGRPHHSMTCNVVGGQMLIIGGTFPLDNACDVQNVWRTHNLDMGKSSGSVWSAYEVNNLLDYSSLGGATVTAPPGGFNNTDLSVYFTRKATISSRAPTRVIPSPSTTSTATPSSINTVPSEISNSPILSTGAILGISIGGAILLIGLAAGGIFCLRRHRKNSQNVLPPQLPTPPFSPAPAYYPVELSETPHQLDPK</sequence>
<evidence type="ECO:0000313" key="6">
    <source>
        <dbReference type="Proteomes" id="UP000566819"/>
    </source>
</evidence>
<keyword evidence="2" id="KW-0677">Repeat</keyword>
<evidence type="ECO:0008006" key="7">
    <source>
        <dbReference type="Google" id="ProtNLM"/>
    </source>
</evidence>
<keyword evidence="4" id="KW-1133">Transmembrane helix</keyword>
<dbReference type="EMBL" id="JAAMPI010000466">
    <property type="protein sequence ID" value="KAF4631207.1"/>
    <property type="molecule type" value="Genomic_DNA"/>
</dbReference>
<proteinExistence type="predicted"/>
<feature type="transmembrane region" description="Helical" evidence="4">
    <location>
        <begin position="315"/>
        <end position="338"/>
    </location>
</feature>
<dbReference type="Proteomes" id="UP000566819">
    <property type="component" value="Unassembled WGS sequence"/>
</dbReference>
<evidence type="ECO:0000256" key="1">
    <source>
        <dbReference type="ARBA" id="ARBA00022441"/>
    </source>
</evidence>
<comment type="caution">
    <text evidence="5">The sequence shown here is derived from an EMBL/GenBank/DDBJ whole genome shotgun (WGS) entry which is preliminary data.</text>
</comment>
<organism evidence="5 6">
    <name type="scientific">Cudoniella acicularis</name>
    <dbReference type="NCBI Taxonomy" id="354080"/>
    <lineage>
        <taxon>Eukaryota</taxon>
        <taxon>Fungi</taxon>
        <taxon>Dikarya</taxon>
        <taxon>Ascomycota</taxon>
        <taxon>Pezizomycotina</taxon>
        <taxon>Leotiomycetes</taxon>
        <taxon>Helotiales</taxon>
        <taxon>Tricladiaceae</taxon>
        <taxon>Cudoniella</taxon>
    </lineage>
</organism>
<dbReference type="SUPFAM" id="SSF50965">
    <property type="entry name" value="Galactose oxidase, central domain"/>
    <property type="match status" value="1"/>
</dbReference>
<keyword evidence="6" id="KW-1185">Reference proteome</keyword>
<dbReference type="OrthoDB" id="10251809at2759"/>
<reference evidence="5 6" key="1">
    <citation type="submission" date="2020-03" db="EMBL/GenBank/DDBJ databases">
        <title>Draft Genome Sequence of Cudoniella acicularis.</title>
        <authorList>
            <person name="Buettner E."/>
            <person name="Kellner H."/>
        </authorList>
    </citation>
    <scope>NUCLEOTIDE SEQUENCE [LARGE SCALE GENOMIC DNA]</scope>
    <source>
        <strain evidence="5 6">DSM 108380</strain>
    </source>
</reference>
<keyword evidence="1" id="KW-0880">Kelch repeat</keyword>
<feature type="region of interest" description="Disordered" evidence="3">
    <location>
        <begin position="281"/>
        <end position="300"/>
    </location>
</feature>
<feature type="compositionally biased region" description="Low complexity" evidence="3">
    <location>
        <begin position="285"/>
        <end position="297"/>
    </location>
</feature>
<evidence type="ECO:0000313" key="5">
    <source>
        <dbReference type="EMBL" id="KAF4631207.1"/>
    </source>
</evidence>
<dbReference type="Gene3D" id="2.120.10.80">
    <property type="entry name" value="Kelch-type beta propeller"/>
    <property type="match status" value="1"/>
</dbReference>
<keyword evidence="4" id="KW-0812">Transmembrane</keyword>